<feature type="compositionally biased region" description="Low complexity" evidence="1">
    <location>
        <begin position="279"/>
        <end position="290"/>
    </location>
</feature>
<feature type="region of interest" description="Disordered" evidence="1">
    <location>
        <begin position="184"/>
        <end position="207"/>
    </location>
</feature>
<evidence type="ECO:0000256" key="1">
    <source>
        <dbReference type="SAM" id="MobiDB-lite"/>
    </source>
</evidence>
<accession>A0AAD7FPL0</accession>
<evidence type="ECO:0000313" key="2">
    <source>
        <dbReference type="EMBL" id="KAJ7635891.1"/>
    </source>
</evidence>
<dbReference type="AlphaFoldDB" id="A0AAD7FPL0"/>
<protein>
    <submittedName>
        <fullName evidence="2">Uncharacterized protein</fullName>
    </submittedName>
</protein>
<feature type="compositionally biased region" description="Pro residues" evidence="1">
    <location>
        <begin position="187"/>
        <end position="197"/>
    </location>
</feature>
<feature type="region of interest" description="Disordered" evidence="1">
    <location>
        <begin position="238"/>
        <end position="299"/>
    </location>
</feature>
<name>A0AAD7FPL0_MYCRO</name>
<sequence length="299" mass="33617">MAVYGPPELPFGTYFDHTRANWNYVSYQRIETKQSLHFLAQTGVRVFMHCAFHEYLKRAVRILNPDLTESQVRVLAQGYRERHAYPAPHRSRGVNPWESVHLLPQSWIGPRAGWPDNMVGWNSRDRSFDIQRFLTLLDVYMEHREWDLEVGYEEGAIASAHFLEGEELRDLVLELGEDTAFVYGLPNPNPAAPPPSPASSSDEEPEPRVAIAPAALSPVGIVPQVECVIEVELSESEEKDKLFGSGEESVSEEEFIPVPPRSPPSTRIPNCCRPRARVSSGSELSSEAAGHISMMLREP</sequence>
<comment type="caution">
    <text evidence="2">The sequence shown here is derived from an EMBL/GenBank/DDBJ whole genome shotgun (WGS) entry which is preliminary data.</text>
</comment>
<evidence type="ECO:0000313" key="3">
    <source>
        <dbReference type="Proteomes" id="UP001221757"/>
    </source>
</evidence>
<dbReference type="Proteomes" id="UP001221757">
    <property type="component" value="Unassembled WGS sequence"/>
</dbReference>
<keyword evidence="3" id="KW-1185">Reference proteome</keyword>
<organism evidence="2 3">
    <name type="scientific">Mycena rosella</name>
    <name type="common">Pink bonnet</name>
    <name type="synonym">Agaricus rosellus</name>
    <dbReference type="NCBI Taxonomy" id="1033263"/>
    <lineage>
        <taxon>Eukaryota</taxon>
        <taxon>Fungi</taxon>
        <taxon>Dikarya</taxon>
        <taxon>Basidiomycota</taxon>
        <taxon>Agaricomycotina</taxon>
        <taxon>Agaricomycetes</taxon>
        <taxon>Agaricomycetidae</taxon>
        <taxon>Agaricales</taxon>
        <taxon>Marasmiineae</taxon>
        <taxon>Mycenaceae</taxon>
        <taxon>Mycena</taxon>
    </lineage>
</organism>
<proteinExistence type="predicted"/>
<dbReference type="EMBL" id="JARKIE010000466">
    <property type="protein sequence ID" value="KAJ7635891.1"/>
    <property type="molecule type" value="Genomic_DNA"/>
</dbReference>
<reference evidence="2" key="1">
    <citation type="submission" date="2023-03" db="EMBL/GenBank/DDBJ databases">
        <title>Massive genome expansion in bonnet fungi (Mycena s.s.) driven by repeated elements and novel gene families across ecological guilds.</title>
        <authorList>
            <consortium name="Lawrence Berkeley National Laboratory"/>
            <person name="Harder C.B."/>
            <person name="Miyauchi S."/>
            <person name="Viragh M."/>
            <person name="Kuo A."/>
            <person name="Thoen E."/>
            <person name="Andreopoulos B."/>
            <person name="Lu D."/>
            <person name="Skrede I."/>
            <person name="Drula E."/>
            <person name="Henrissat B."/>
            <person name="Morin E."/>
            <person name="Kohler A."/>
            <person name="Barry K."/>
            <person name="LaButti K."/>
            <person name="Morin E."/>
            <person name="Salamov A."/>
            <person name="Lipzen A."/>
            <person name="Mereny Z."/>
            <person name="Hegedus B."/>
            <person name="Baldrian P."/>
            <person name="Stursova M."/>
            <person name="Weitz H."/>
            <person name="Taylor A."/>
            <person name="Grigoriev I.V."/>
            <person name="Nagy L.G."/>
            <person name="Martin F."/>
            <person name="Kauserud H."/>
        </authorList>
    </citation>
    <scope>NUCLEOTIDE SEQUENCE</scope>
    <source>
        <strain evidence="2">CBHHK067</strain>
    </source>
</reference>
<gene>
    <name evidence="2" type="ORF">B0H17DRAFT_1149635</name>
</gene>